<gene>
    <name evidence="3" type="ORF">E2R16_08060</name>
</gene>
<evidence type="ECO:0000313" key="4">
    <source>
        <dbReference type="Proteomes" id="UP000297445"/>
    </source>
</evidence>
<comment type="caution">
    <text evidence="3">The sequence shown here is derived from an EMBL/GenBank/DDBJ whole genome shotgun (WGS) entry which is preliminary data.</text>
</comment>
<accession>A0A5E9PSW0</accession>
<dbReference type="Proteomes" id="UP000297445">
    <property type="component" value="Unassembled WGS sequence"/>
</dbReference>
<dbReference type="InterPro" id="IPR002035">
    <property type="entry name" value="VWF_A"/>
</dbReference>
<organism evidence="3 4">
    <name type="scientific">Acinetobacter seifertii</name>
    <dbReference type="NCBI Taxonomy" id="1530123"/>
    <lineage>
        <taxon>Bacteria</taxon>
        <taxon>Pseudomonadati</taxon>
        <taxon>Pseudomonadota</taxon>
        <taxon>Gammaproteobacteria</taxon>
        <taxon>Moraxellales</taxon>
        <taxon>Moraxellaceae</taxon>
        <taxon>Acinetobacter</taxon>
        <taxon>Acinetobacter calcoaceticus/baumannii complex</taxon>
    </lineage>
</organism>
<dbReference type="CDD" id="cd06974">
    <property type="entry name" value="TerD_like"/>
    <property type="match status" value="1"/>
</dbReference>
<dbReference type="InterPro" id="IPR003325">
    <property type="entry name" value="TerD"/>
</dbReference>
<dbReference type="RefSeq" id="WP_134262267.1">
    <property type="nucleotide sequence ID" value="NZ_SNSA01000003.1"/>
</dbReference>
<dbReference type="GO" id="GO:0046690">
    <property type="term" value="P:response to tellurium ion"/>
    <property type="evidence" value="ECO:0007669"/>
    <property type="project" value="UniProtKB-KW"/>
</dbReference>
<dbReference type="AlphaFoldDB" id="A0A5E9PSW0"/>
<dbReference type="PANTHER" id="PTHR32097:SF3">
    <property type="entry name" value="TELLURITE RESISTANCE PROTEIN"/>
    <property type="match status" value="1"/>
</dbReference>
<dbReference type="InterPro" id="IPR036465">
    <property type="entry name" value="vWFA_dom_sf"/>
</dbReference>
<dbReference type="Pfam" id="PF10138">
    <property type="entry name" value="vWA-TerF-like"/>
    <property type="match status" value="1"/>
</dbReference>
<name>A0A5E9PSW0_9GAMM</name>
<dbReference type="SUPFAM" id="SSF53300">
    <property type="entry name" value="vWA-like"/>
    <property type="match status" value="1"/>
</dbReference>
<dbReference type="Pfam" id="PF02342">
    <property type="entry name" value="TerD"/>
    <property type="match status" value="1"/>
</dbReference>
<feature type="domain" description="VWFA" evidence="2">
    <location>
        <begin position="232"/>
        <end position="412"/>
    </location>
</feature>
<dbReference type="EMBL" id="SNSA01000003">
    <property type="protein sequence ID" value="TEU28380.1"/>
    <property type="molecule type" value="Genomic_DNA"/>
</dbReference>
<evidence type="ECO:0000256" key="1">
    <source>
        <dbReference type="ARBA" id="ARBA00022686"/>
    </source>
</evidence>
<reference evidence="3 4" key="1">
    <citation type="submission" date="2019-03" db="EMBL/GenBank/DDBJ databases">
        <title>Draft genome sequence of an environmental Acinetobacter seifertii from Brazil.</title>
        <authorList>
            <person name="Furlan J.P.R."/>
            <person name="Stehling E.G."/>
        </authorList>
    </citation>
    <scope>NUCLEOTIDE SEQUENCE [LARGE SCALE GENOMIC DNA]</scope>
    <source>
        <strain evidence="3 4">SAb133</strain>
    </source>
</reference>
<sequence length="431" mass="49033">MLSLVRGQKIKLIDLLQGQSSFYIQVQYQADFDLDIATFGLDSQYRLSDERYMTFYNQPETPCQAVCLLENHNKSNEFRVDLQKIPLSINHLVLTAAIDGSAVMSKVQKITVKIMNLQNQPIAELELNHHLFDQERATMLVEIYRKDGFWRLAAIGQGFNDGLAALIRHFGGEVADEDVVQKESTVQQSSVELKKKLSLEKAQKTGNASIIDLTKKSLVQLEKKNLLGVTARVALVLDASGSMDWQYRRGDVQKVVDRLMPLAIHFDDNGSFECWAFAAKTIQLDDVVLTNVNNFINTTHQGWKNWSVGARYNEEIPAIEAVINYFQKFNDQIPTYVLFISDGGVGSRRQMKKILSQAATLPIFWQFVGIGGRDYGALEKLDDMSGRIVDNCNFFNLDRIDSVSDEHLYELLLQEFPHWLNAAKHHRIVRN</sequence>
<proteinExistence type="predicted"/>
<dbReference type="InterPro" id="IPR051324">
    <property type="entry name" value="Stress/Tellurium_Resist"/>
</dbReference>
<dbReference type="PANTHER" id="PTHR32097">
    <property type="entry name" value="CAMP-BINDING PROTEIN 1-RELATED"/>
    <property type="match status" value="1"/>
</dbReference>
<protein>
    <submittedName>
        <fullName evidence="3">Tellurium resistance protein</fullName>
    </submittedName>
</protein>
<dbReference type="Gene3D" id="3.40.50.410">
    <property type="entry name" value="von Willebrand factor, type A domain"/>
    <property type="match status" value="1"/>
</dbReference>
<evidence type="ECO:0000313" key="3">
    <source>
        <dbReference type="EMBL" id="TEU28380.1"/>
    </source>
</evidence>
<dbReference type="PROSITE" id="PS50234">
    <property type="entry name" value="VWFA"/>
    <property type="match status" value="1"/>
</dbReference>
<dbReference type="InterPro" id="IPR019303">
    <property type="entry name" value="vWA_TerF_C"/>
</dbReference>
<evidence type="ECO:0000259" key="2">
    <source>
        <dbReference type="PROSITE" id="PS50234"/>
    </source>
</evidence>
<keyword evidence="1" id="KW-0778">Tellurium resistance</keyword>
<dbReference type="Gene3D" id="2.60.60.30">
    <property type="entry name" value="sav2460 like domains"/>
    <property type="match status" value="1"/>
</dbReference>